<dbReference type="Ensembl" id="ENSLACT00000006273.1">
    <property type="protein sequence ID" value="ENSLACP00000006221.1"/>
    <property type="gene ID" value="ENSLACG00000005517.1"/>
</dbReference>
<dbReference type="Proteomes" id="UP000008672">
    <property type="component" value="Unassembled WGS sequence"/>
</dbReference>
<evidence type="ECO:0000313" key="2">
    <source>
        <dbReference type="Proteomes" id="UP000008672"/>
    </source>
</evidence>
<organism evidence="1 2">
    <name type="scientific">Latimeria chalumnae</name>
    <name type="common">Coelacanth</name>
    <dbReference type="NCBI Taxonomy" id="7897"/>
    <lineage>
        <taxon>Eukaryota</taxon>
        <taxon>Metazoa</taxon>
        <taxon>Chordata</taxon>
        <taxon>Craniata</taxon>
        <taxon>Vertebrata</taxon>
        <taxon>Euteleostomi</taxon>
        <taxon>Coelacanthiformes</taxon>
        <taxon>Coelacanthidae</taxon>
        <taxon>Latimeria</taxon>
    </lineage>
</organism>
<reference evidence="1" key="2">
    <citation type="submission" date="2025-08" db="UniProtKB">
        <authorList>
            <consortium name="Ensembl"/>
        </authorList>
    </citation>
    <scope>IDENTIFICATION</scope>
</reference>
<dbReference type="EMBL" id="AFYH01152624">
    <property type="status" value="NOT_ANNOTATED_CDS"/>
    <property type="molecule type" value="Genomic_DNA"/>
</dbReference>
<dbReference type="Bgee" id="ENSLACG00000005517">
    <property type="expression patterns" value="Expressed in mesonephros and 6 other cell types or tissues"/>
</dbReference>
<dbReference type="FunCoup" id="H3A9A0">
    <property type="interactions" value="18"/>
</dbReference>
<dbReference type="GeneTree" id="ENSGT00390000008658"/>
<dbReference type="eggNOG" id="KOG4457">
    <property type="taxonomic scope" value="Eukaryota"/>
</dbReference>
<proteinExistence type="predicted"/>
<keyword evidence="2" id="KW-1185">Reference proteome</keyword>
<dbReference type="HOGENOM" id="CLU_892933_0_0_1"/>
<protein>
    <submittedName>
        <fullName evidence="1">Uncharacterized protein</fullName>
    </submittedName>
</protein>
<reference evidence="2" key="1">
    <citation type="submission" date="2011-08" db="EMBL/GenBank/DDBJ databases">
        <title>The draft genome of Latimeria chalumnae.</title>
        <authorList>
            <person name="Di Palma F."/>
            <person name="Alfoldi J."/>
            <person name="Johnson J."/>
            <person name="Berlin A."/>
            <person name="Gnerre S."/>
            <person name="Jaffe D."/>
            <person name="MacCallum I."/>
            <person name="Young S."/>
            <person name="Walker B.J."/>
            <person name="Lander E."/>
            <person name="Lindblad-Toh K."/>
        </authorList>
    </citation>
    <scope>NUCLEOTIDE SEQUENCE [LARGE SCALE GENOMIC DNA]</scope>
    <source>
        <strain evidence="2">Wild caught</strain>
    </source>
</reference>
<sequence length="312" mass="36105">EDKISLCLVLRDQGKEQRTLLEVPYSDLDQLAELLVAHLEKIVDSITTVDGRREDDIAVGHPNAVDGQQDCTELTVESFRTLFESEWCKMPYHAGFQYLDSMPHHHGELVAFRATETLGNSDPTKKNKASMEEHLAVMYEKLRNELPNFFLKTHDYGIYSHDMEFIIGFLHLKTRGRPAYQMALTLCRFLAWNYFADMQMEVLKLTQHPENGTIQARWRVTGLPLHVLMTRFYRKEKAELYRTYDAFSTFYLGSDGLIHCHRVDKMMPSQPLSNKVKRLLVSALVALGLEEHRPALHLLLAQLAMKMNQKYC</sequence>
<evidence type="ECO:0000313" key="1">
    <source>
        <dbReference type="Ensembl" id="ENSLACP00000006221.1"/>
    </source>
</evidence>
<gene>
    <name evidence="1" type="primary">C26H6orf136</name>
</gene>
<dbReference type="EMBL" id="AFYH01152625">
    <property type="status" value="NOT_ANNOTATED_CDS"/>
    <property type="molecule type" value="Genomic_DNA"/>
</dbReference>
<name>H3A9A0_LATCH</name>
<dbReference type="EMBL" id="AFYH01152626">
    <property type="status" value="NOT_ANNOTATED_CDS"/>
    <property type="molecule type" value="Genomic_DNA"/>
</dbReference>
<dbReference type="AlphaFoldDB" id="H3A9A0"/>
<dbReference type="OMA" id="MNEGEWL"/>
<dbReference type="PANTHER" id="PTHR31094">
    <property type="entry name" value="RIKEN CDNA 2310061I04 GENE"/>
    <property type="match status" value="1"/>
</dbReference>
<accession>H3A9A0</accession>
<dbReference type="PANTHER" id="PTHR31094:SF2">
    <property type="entry name" value="RIKEN CDNA 2310061I04 GENE"/>
    <property type="match status" value="1"/>
</dbReference>
<dbReference type="InterPro" id="IPR018790">
    <property type="entry name" value="DUF2358"/>
</dbReference>
<dbReference type="InParanoid" id="H3A9A0"/>
<dbReference type="STRING" id="7897.ENSLACP00000006221"/>
<reference evidence="1" key="3">
    <citation type="submission" date="2025-09" db="UniProtKB">
        <authorList>
            <consortium name="Ensembl"/>
        </authorList>
    </citation>
    <scope>IDENTIFICATION</scope>
</reference>
<dbReference type="Pfam" id="PF10184">
    <property type="entry name" value="DUF2358"/>
    <property type="match status" value="1"/>
</dbReference>